<protein>
    <submittedName>
        <fullName evidence="2">Class I SAM-dependent methyltransferase</fullName>
    </submittedName>
</protein>
<dbReference type="PANTHER" id="PTHR43591">
    <property type="entry name" value="METHYLTRANSFERASE"/>
    <property type="match status" value="1"/>
</dbReference>
<evidence type="ECO:0000259" key="1">
    <source>
        <dbReference type="Pfam" id="PF08241"/>
    </source>
</evidence>
<dbReference type="InterPro" id="IPR013216">
    <property type="entry name" value="Methyltransf_11"/>
</dbReference>
<dbReference type="AlphaFoldDB" id="A0A8J8GIH3"/>
<feature type="domain" description="Methyltransferase type 11" evidence="1">
    <location>
        <begin position="57"/>
        <end position="149"/>
    </location>
</feature>
<name>A0A8J8GIH3_9EURY</name>
<reference evidence="2" key="1">
    <citation type="submission" date="2020-06" db="EMBL/GenBank/DDBJ databases">
        <title>Haloterrigena sp. nov., an extremely halophilic archaeon isolated from a saline sediment.</title>
        <authorList>
            <person name="Liu B.-B."/>
        </authorList>
    </citation>
    <scope>NUCLEOTIDE SEQUENCE</scope>
    <source>
        <strain evidence="2">SYSU A121-1</strain>
    </source>
</reference>
<evidence type="ECO:0000313" key="3">
    <source>
        <dbReference type="Proteomes" id="UP000728647"/>
    </source>
</evidence>
<dbReference type="GO" id="GO:0032259">
    <property type="term" value="P:methylation"/>
    <property type="evidence" value="ECO:0007669"/>
    <property type="project" value="UniProtKB-KW"/>
</dbReference>
<dbReference type="Gene3D" id="3.40.50.150">
    <property type="entry name" value="Vaccinia Virus protein VP39"/>
    <property type="match status" value="1"/>
</dbReference>
<comment type="caution">
    <text evidence="2">The sequence shown here is derived from an EMBL/GenBank/DDBJ whole genome shotgun (WGS) entry which is preliminary data.</text>
</comment>
<keyword evidence="2" id="KW-0808">Transferase</keyword>
<keyword evidence="2" id="KW-0489">Methyltransferase</keyword>
<dbReference type="SUPFAM" id="SSF53335">
    <property type="entry name" value="S-adenosyl-L-methionine-dependent methyltransferases"/>
    <property type="match status" value="1"/>
</dbReference>
<dbReference type="CDD" id="cd02440">
    <property type="entry name" value="AdoMet_MTases"/>
    <property type="match status" value="1"/>
</dbReference>
<accession>A0A8J8GIH3</accession>
<evidence type="ECO:0000313" key="2">
    <source>
        <dbReference type="EMBL" id="NUB89973.1"/>
    </source>
</evidence>
<dbReference type="InterPro" id="IPR029063">
    <property type="entry name" value="SAM-dependent_MTases_sf"/>
</dbReference>
<dbReference type="Pfam" id="PF08241">
    <property type="entry name" value="Methyltransf_11"/>
    <property type="match status" value="1"/>
</dbReference>
<proteinExistence type="predicted"/>
<organism evidence="2 3">
    <name type="scientific">Haloterrigena gelatinilytica</name>
    <dbReference type="NCBI Taxonomy" id="2741724"/>
    <lineage>
        <taxon>Archaea</taxon>
        <taxon>Methanobacteriati</taxon>
        <taxon>Methanobacteriota</taxon>
        <taxon>Stenosarchaea group</taxon>
        <taxon>Halobacteria</taxon>
        <taxon>Halobacteriales</taxon>
        <taxon>Natrialbaceae</taxon>
        <taxon>Haloterrigena</taxon>
    </lineage>
</organism>
<dbReference type="GO" id="GO:0008757">
    <property type="term" value="F:S-adenosylmethionine-dependent methyltransferase activity"/>
    <property type="evidence" value="ECO:0007669"/>
    <property type="project" value="InterPro"/>
</dbReference>
<dbReference type="OrthoDB" id="190449at2157"/>
<dbReference type="Proteomes" id="UP000728647">
    <property type="component" value="Unassembled WGS sequence"/>
</dbReference>
<dbReference type="EMBL" id="JABURA010000001">
    <property type="protein sequence ID" value="NUB89973.1"/>
    <property type="molecule type" value="Genomic_DNA"/>
</dbReference>
<sequence>MFVSPQERLVTNDADRKRDVATAFGDATDGYRDGAVLKEGNDLETLVDWSADATRALDVATGAGHVAGALADRGVSRVVASDLAPEMVATATSEYDGLEGTVVDAERLPFPSDRFDAVTCRFAAHHFPDPEAFLAEVERVLAPRGVFAFEDLAVPADPELASYVNRIERLRDPGHVETSSPAQWRDWFEAAGLTVDAVRETSRRLEVDAWLDRMDVPADRRRESRSLLSNAPAALEAAFDFRYADDGERLESYRTGVVLFRARA</sequence>
<gene>
    <name evidence="2" type="ORF">HT576_02860</name>
</gene>